<organism evidence="1 2">
    <name type="scientific">Acaulospora morrowiae</name>
    <dbReference type="NCBI Taxonomy" id="94023"/>
    <lineage>
        <taxon>Eukaryota</taxon>
        <taxon>Fungi</taxon>
        <taxon>Fungi incertae sedis</taxon>
        <taxon>Mucoromycota</taxon>
        <taxon>Glomeromycotina</taxon>
        <taxon>Glomeromycetes</taxon>
        <taxon>Diversisporales</taxon>
        <taxon>Acaulosporaceae</taxon>
        <taxon>Acaulospora</taxon>
    </lineage>
</organism>
<gene>
    <name evidence="1" type="ORF">AMORRO_LOCUS14387</name>
</gene>
<dbReference type="Proteomes" id="UP000789342">
    <property type="component" value="Unassembled WGS sequence"/>
</dbReference>
<accession>A0A9N9IJ21</accession>
<name>A0A9N9IJ21_9GLOM</name>
<keyword evidence="2" id="KW-1185">Reference proteome</keyword>
<sequence>PNSVVKIATVFVGTLNFSGTATIRKLDLPSSYSLTNILLPTTNSKSPSTSTRSSRPVIHITHIYSETTQPTDLSNNIPSSAFSIKGYISLNMIF</sequence>
<feature type="non-terminal residue" evidence="1">
    <location>
        <position position="94"/>
    </location>
</feature>
<feature type="non-terminal residue" evidence="1">
    <location>
        <position position="1"/>
    </location>
</feature>
<reference evidence="1" key="1">
    <citation type="submission" date="2021-06" db="EMBL/GenBank/DDBJ databases">
        <authorList>
            <person name="Kallberg Y."/>
            <person name="Tangrot J."/>
            <person name="Rosling A."/>
        </authorList>
    </citation>
    <scope>NUCLEOTIDE SEQUENCE</scope>
    <source>
        <strain evidence="1">CL551</strain>
    </source>
</reference>
<dbReference type="AlphaFoldDB" id="A0A9N9IJ21"/>
<proteinExistence type="predicted"/>
<dbReference type="EMBL" id="CAJVPV010028312">
    <property type="protein sequence ID" value="CAG8736153.1"/>
    <property type="molecule type" value="Genomic_DNA"/>
</dbReference>
<evidence type="ECO:0000313" key="2">
    <source>
        <dbReference type="Proteomes" id="UP000789342"/>
    </source>
</evidence>
<comment type="caution">
    <text evidence="1">The sequence shown here is derived from an EMBL/GenBank/DDBJ whole genome shotgun (WGS) entry which is preliminary data.</text>
</comment>
<evidence type="ECO:0000313" key="1">
    <source>
        <dbReference type="EMBL" id="CAG8736153.1"/>
    </source>
</evidence>
<protein>
    <submittedName>
        <fullName evidence="1">5070_t:CDS:1</fullName>
    </submittedName>
</protein>